<dbReference type="CDD" id="cd01292">
    <property type="entry name" value="metallo-dependent_hydrolases"/>
    <property type="match status" value="1"/>
</dbReference>
<organism evidence="3 4">
    <name type="scientific">Archangium gephyra</name>
    <dbReference type="NCBI Taxonomy" id="48"/>
    <lineage>
        <taxon>Bacteria</taxon>
        <taxon>Pseudomonadati</taxon>
        <taxon>Myxococcota</taxon>
        <taxon>Myxococcia</taxon>
        <taxon>Myxococcales</taxon>
        <taxon>Cystobacterineae</taxon>
        <taxon>Archangiaceae</taxon>
        <taxon>Archangium</taxon>
    </lineage>
</organism>
<evidence type="ECO:0000313" key="4">
    <source>
        <dbReference type="Proteomes" id="UP000249061"/>
    </source>
</evidence>
<dbReference type="GO" id="GO:0005737">
    <property type="term" value="C:cytoplasm"/>
    <property type="evidence" value="ECO:0007669"/>
    <property type="project" value="TreeGrafter"/>
</dbReference>
<dbReference type="SUPFAM" id="SSF51556">
    <property type="entry name" value="Metallo-dependent hydrolases"/>
    <property type="match status" value="1"/>
</dbReference>
<dbReference type="InterPro" id="IPR006680">
    <property type="entry name" value="Amidohydro-rel"/>
</dbReference>
<keyword evidence="3" id="KW-0378">Hydrolase</keyword>
<sequence length="313" mass="34997">MTLEIIEGSLCCVAAPLSAQGLTLPLPALNDEEGARLPALLPPVVDAHVHLFPDGVFEAIWRWFDTHGWPIRYKLHTPNTLDFLFSRGVSKVVALHYAHKPGMARVLNEYVADIAKHDSRVIGLATVLPGEPNAKTILREAFADGLRGVKLHCHVQCFAPDAPELDEIYEVCAEFDRPLVMHAGREPNSSAYKCDVHALCAVERVERVLKAHPKLKLCVPHLGADEFDGYTRLLEQHDNLWVDTTMVGANYFPLEVPRRIFEVRPERILYGTDFPNIPYAWDRELKQLLQLRFGDDVEAGLLGGNALRLYGAA</sequence>
<dbReference type="AlphaFoldDB" id="A0A2W5TB90"/>
<dbReference type="GO" id="GO:0019748">
    <property type="term" value="P:secondary metabolic process"/>
    <property type="evidence" value="ECO:0007669"/>
    <property type="project" value="TreeGrafter"/>
</dbReference>
<evidence type="ECO:0000259" key="2">
    <source>
        <dbReference type="Pfam" id="PF04909"/>
    </source>
</evidence>
<name>A0A2W5TB90_9BACT</name>
<dbReference type="PANTHER" id="PTHR21240">
    <property type="entry name" value="2-AMINO-3-CARBOXYLMUCONATE-6-SEMIALDEHYDE DECARBOXYLASE"/>
    <property type="match status" value="1"/>
</dbReference>
<dbReference type="GO" id="GO:0016831">
    <property type="term" value="F:carboxy-lyase activity"/>
    <property type="evidence" value="ECO:0007669"/>
    <property type="project" value="InterPro"/>
</dbReference>
<gene>
    <name evidence="3" type="ORF">DI536_14410</name>
</gene>
<dbReference type="EMBL" id="QFQP01000011">
    <property type="protein sequence ID" value="PZR12759.1"/>
    <property type="molecule type" value="Genomic_DNA"/>
</dbReference>
<keyword evidence="1" id="KW-0456">Lyase</keyword>
<protein>
    <submittedName>
        <fullName evidence="3">Amidohydrolase</fullName>
    </submittedName>
</protein>
<proteinExistence type="predicted"/>
<dbReference type="Proteomes" id="UP000249061">
    <property type="component" value="Unassembled WGS sequence"/>
</dbReference>
<dbReference type="Gene3D" id="3.20.20.140">
    <property type="entry name" value="Metal-dependent hydrolases"/>
    <property type="match status" value="1"/>
</dbReference>
<dbReference type="GO" id="GO:0016787">
    <property type="term" value="F:hydrolase activity"/>
    <property type="evidence" value="ECO:0007669"/>
    <property type="project" value="UniProtKB-KW"/>
</dbReference>
<dbReference type="PANTHER" id="PTHR21240:SF28">
    <property type="entry name" value="ISO-OROTATE DECARBOXYLASE (EUROFUNG)"/>
    <property type="match status" value="1"/>
</dbReference>
<comment type="caution">
    <text evidence="3">The sequence shown here is derived from an EMBL/GenBank/DDBJ whole genome shotgun (WGS) entry which is preliminary data.</text>
</comment>
<accession>A0A2W5TB90</accession>
<dbReference type="Pfam" id="PF04909">
    <property type="entry name" value="Amidohydro_2"/>
    <property type="match status" value="1"/>
</dbReference>
<dbReference type="InterPro" id="IPR032465">
    <property type="entry name" value="ACMSD"/>
</dbReference>
<reference evidence="3 4" key="1">
    <citation type="submission" date="2017-08" db="EMBL/GenBank/DDBJ databases">
        <title>Infants hospitalized years apart are colonized by the same room-sourced microbial strains.</title>
        <authorList>
            <person name="Brooks B."/>
            <person name="Olm M.R."/>
            <person name="Firek B.A."/>
            <person name="Baker R."/>
            <person name="Thomas B.C."/>
            <person name="Morowitz M.J."/>
            <person name="Banfield J.F."/>
        </authorList>
    </citation>
    <scope>NUCLEOTIDE SEQUENCE [LARGE SCALE GENOMIC DNA]</scope>
    <source>
        <strain evidence="3">S2_003_000_R2_14</strain>
    </source>
</reference>
<dbReference type="InterPro" id="IPR032466">
    <property type="entry name" value="Metal_Hydrolase"/>
</dbReference>
<evidence type="ECO:0000313" key="3">
    <source>
        <dbReference type="EMBL" id="PZR12759.1"/>
    </source>
</evidence>
<evidence type="ECO:0000256" key="1">
    <source>
        <dbReference type="ARBA" id="ARBA00023239"/>
    </source>
</evidence>
<feature type="domain" description="Amidohydrolase-related" evidence="2">
    <location>
        <begin position="45"/>
        <end position="311"/>
    </location>
</feature>